<feature type="compositionally biased region" description="Polar residues" evidence="1">
    <location>
        <begin position="132"/>
        <end position="142"/>
    </location>
</feature>
<keyword evidence="4" id="KW-1185">Reference proteome</keyword>
<evidence type="ECO:0008006" key="5">
    <source>
        <dbReference type="Google" id="ProtNLM"/>
    </source>
</evidence>
<evidence type="ECO:0000313" key="3">
    <source>
        <dbReference type="EMBL" id="PAT36371.1"/>
    </source>
</evidence>
<dbReference type="Gene3D" id="2.20.130.30">
    <property type="entry name" value="Protein of unknown function DUF2782"/>
    <property type="match status" value="1"/>
</dbReference>
<dbReference type="AlphaFoldDB" id="A0A2A2AF62"/>
<organism evidence="3 4">
    <name type="scientific">Vandammella animalimorsus</name>
    <dbReference type="NCBI Taxonomy" id="2029117"/>
    <lineage>
        <taxon>Bacteria</taxon>
        <taxon>Pseudomonadati</taxon>
        <taxon>Pseudomonadota</taxon>
        <taxon>Betaproteobacteria</taxon>
        <taxon>Burkholderiales</taxon>
        <taxon>Comamonadaceae</taxon>
        <taxon>Vandammella</taxon>
    </lineage>
</organism>
<evidence type="ECO:0000256" key="1">
    <source>
        <dbReference type="SAM" id="MobiDB-lite"/>
    </source>
</evidence>
<reference evidence="3 4" key="1">
    <citation type="submission" date="2017-08" db="EMBL/GenBank/DDBJ databases">
        <title>WGS of Clinical strains of the CDC Group NO-1 linked to zoonotic infections in humans.</title>
        <authorList>
            <person name="Bernier A.-M."/>
            <person name="Bernard K."/>
        </authorList>
    </citation>
    <scope>NUCLEOTIDE SEQUENCE [LARGE SCALE GENOMIC DNA]</scope>
    <source>
        <strain evidence="3 4">NML00-0135</strain>
    </source>
</reference>
<protein>
    <recommendedName>
        <fullName evidence="5">DUF2782 domain-containing protein</fullName>
    </recommendedName>
</protein>
<feature type="chain" id="PRO_5012810253" description="DUF2782 domain-containing protein" evidence="2">
    <location>
        <begin position="33"/>
        <end position="162"/>
    </location>
</feature>
<proteinExistence type="predicted"/>
<feature type="signal peptide" evidence="2">
    <location>
        <begin position="1"/>
        <end position="32"/>
    </location>
</feature>
<dbReference type="Proteomes" id="UP000218054">
    <property type="component" value="Unassembled WGS sequence"/>
</dbReference>
<dbReference type="EMBL" id="NSJB01000011">
    <property type="protein sequence ID" value="PAT36371.1"/>
    <property type="molecule type" value="Genomic_DNA"/>
</dbReference>
<feature type="compositionally biased region" description="Basic and acidic residues" evidence="1">
    <location>
        <begin position="97"/>
        <end position="110"/>
    </location>
</feature>
<name>A0A2A2AF62_9BURK</name>
<feature type="compositionally biased region" description="Low complexity" evidence="1">
    <location>
        <begin position="56"/>
        <end position="93"/>
    </location>
</feature>
<evidence type="ECO:0000313" key="4">
    <source>
        <dbReference type="Proteomes" id="UP000218054"/>
    </source>
</evidence>
<feature type="region of interest" description="Disordered" evidence="1">
    <location>
        <begin position="56"/>
        <end position="162"/>
    </location>
</feature>
<accession>A0A2A2AF62</accession>
<evidence type="ECO:0000256" key="2">
    <source>
        <dbReference type="SAM" id="SignalP"/>
    </source>
</evidence>
<keyword evidence="2" id="KW-0732">Signal</keyword>
<gene>
    <name evidence="3" type="ORF">CK625_11315</name>
</gene>
<sequence>MPAMTAASSPRLRLALRRAALGAVLAASGSWAAAQQAQATDAGAPPVVYERVVSGGAAPSASPAPGAEAAGAAETASAPAPGAAAQAAGARAAVRISHQDAGSRVDELRVRGQTQEITVTPAGQLPSYEVQPGNSQRYQSHQSGRHSSDGTNGPRRWKLGEF</sequence>
<comment type="caution">
    <text evidence="3">The sequence shown here is derived from an EMBL/GenBank/DDBJ whole genome shotgun (WGS) entry which is preliminary data.</text>
</comment>